<dbReference type="PANTHER" id="PTHR14899">
    <property type="entry name" value="G KINASE ANCHORING PROTEIN 1"/>
    <property type="match status" value="1"/>
</dbReference>
<dbReference type="GO" id="GO:0005794">
    <property type="term" value="C:Golgi apparatus"/>
    <property type="evidence" value="ECO:0007669"/>
    <property type="project" value="UniProtKB-SubCell"/>
</dbReference>
<feature type="region of interest" description="Disordered" evidence="5">
    <location>
        <begin position="102"/>
        <end position="156"/>
    </location>
</feature>
<dbReference type="Proteomes" id="UP001353858">
    <property type="component" value="Unassembled WGS sequence"/>
</dbReference>
<dbReference type="PANTHER" id="PTHR14899:SF0">
    <property type="entry name" value="G KINASE-ANCHORING PROTEIN 1"/>
    <property type="match status" value="1"/>
</dbReference>
<reference evidence="7" key="1">
    <citation type="submission" date="2023-01" db="EMBL/GenBank/DDBJ databases">
        <title>Key to firefly adult light organ development and bioluminescence: homeobox transcription factors regulate luciferase expression and transportation to peroxisome.</title>
        <authorList>
            <person name="Fu X."/>
        </authorList>
    </citation>
    <scope>NUCLEOTIDE SEQUENCE [LARGE SCALE GENOMIC DNA]</scope>
</reference>
<evidence type="ECO:0000256" key="2">
    <source>
        <dbReference type="ARBA" id="ARBA00006662"/>
    </source>
</evidence>
<protein>
    <submittedName>
        <fullName evidence="6">Uncharacterized protein</fullName>
    </submittedName>
</protein>
<dbReference type="PRINTS" id="PR02083">
    <property type="entry name" value="GKINASEAP1"/>
</dbReference>
<feature type="compositionally biased region" description="Basic and acidic residues" evidence="5">
    <location>
        <begin position="102"/>
        <end position="113"/>
    </location>
</feature>
<feature type="compositionally biased region" description="Polar residues" evidence="5">
    <location>
        <begin position="129"/>
        <end position="143"/>
    </location>
</feature>
<evidence type="ECO:0000256" key="3">
    <source>
        <dbReference type="ARBA" id="ARBA00023034"/>
    </source>
</evidence>
<proteinExistence type="inferred from homology"/>
<comment type="caution">
    <text evidence="6">The sequence shown here is derived from an EMBL/GenBank/DDBJ whole genome shotgun (WGS) entry which is preliminary data.</text>
</comment>
<dbReference type="GO" id="GO:0007165">
    <property type="term" value="P:signal transduction"/>
    <property type="evidence" value="ECO:0007669"/>
    <property type="project" value="InterPro"/>
</dbReference>
<sequence length="344" mass="40123">MLPPEPPVSTHIAVSELTPRIKRAQQLDEATSNAMRIWERVRTRPIPEDDMELHQQFLVEHGALYKRLKDRNVLVVPNSVQETVIKLVLEDEYWYTIKNPKSKESTKRPEVKMVPKKPNLNPKSDKTLNTKPTNIKQVTQNTSSKRKKHSSSEQWEEWKLKDNEIVNGTYEQDLQNAIMLSKLDYEHNKDLYKKNQETNGKSSNQNKKKKNKVMSINEFLNSGSKKQNSSSVNSNMKNDLKEECFFYDIKHATKKELDKEQIKEKRKKREASIDKLISLVQCQEKLEVERAKRLAVQLELDKAKAEILSVKERNKTLCGILEHGKMKQKADILAELEKLYSEKK</sequence>
<dbReference type="AlphaFoldDB" id="A0AAN7P6D5"/>
<name>A0AAN7P6D5_9COLE</name>
<evidence type="ECO:0000256" key="4">
    <source>
        <dbReference type="ARBA" id="ARBA00023054"/>
    </source>
</evidence>
<comment type="subcellular location">
    <subcellularLocation>
        <location evidence="1">Golgi apparatus</location>
    </subcellularLocation>
</comment>
<accession>A0AAN7P6D5</accession>
<organism evidence="6 7">
    <name type="scientific">Aquatica leii</name>
    <dbReference type="NCBI Taxonomy" id="1421715"/>
    <lineage>
        <taxon>Eukaryota</taxon>
        <taxon>Metazoa</taxon>
        <taxon>Ecdysozoa</taxon>
        <taxon>Arthropoda</taxon>
        <taxon>Hexapoda</taxon>
        <taxon>Insecta</taxon>
        <taxon>Pterygota</taxon>
        <taxon>Neoptera</taxon>
        <taxon>Endopterygota</taxon>
        <taxon>Coleoptera</taxon>
        <taxon>Polyphaga</taxon>
        <taxon>Elateriformia</taxon>
        <taxon>Elateroidea</taxon>
        <taxon>Lampyridae</taxon>
        <taxon>Luciolinae</taxon>
        <taxon>Aquatica</taxon>
    </lineage>
</organism>
<evidence type="ECO:0000313" key="6">
    <source>
        <dbReference type="EMBL" id="KAK4881965.1"/>
    </source>
</evidence>
<keyword evidence="3" id="KW-0333">Golgi apparatus</keyword>
<evidence type="ECO:0000256" key="1">
    <source>
        <dbReference type="ARBA" id="ARBA00004555"/>
    </source>
</evidence>
<keyword evidence="7" id="KW-1185">Reference proteome</keyword>
<comment type="similarity">
    <text evidence="2">Belongs to the GKAP1 family.</text>
</comment>
<gene>
    <name evidence="6" type="ORF">RN001_005284</name>
</gene>
<keyword evidence="4" id="KW-0175">Coiled coil</keyword>
<dbReference type="InterPro" id="IPR026109">
    <property type="entry name" value="GKAP1"/>
</dbReference>
<evidence type="ECO:0000256" key="5">
    <source>
        <dbReference type="SAM" id="MobiDB-lite"/>
    </source>
</evidence>
<dbReference type="EMBL" id="JARPUR010000002">
    <property type="protein sequence ID" value="KAK4881965.1"/>
    <property type="molecule type" value="Genomic_DNA"/>
</dbReference>
<evidence type="ECO:0000313" key="7">
    <source>
        <dbReference type="Proteomes" id="UP001353858"/>
    </source>
</evidence>